<dbReference type="Gene3D" id="3.30.360.10">
    <property type="entry name" value="Dihydrodipicolinate Reductase, domain 2"/>
    <property type="match status" value="1"/>
</dbReference>
<evidence type="ECO:0000313" key="2">
    <source>
        <dbReference type="EMBL" id="GAI02799.1"/>
    </source>
</evidence>
<protein>
    <recommendedName>
        <fullName evidence="1">Gfo/Idh/MocA-like oxidoreductase C-terminal domain-containing protein</fullName>
    </recommendedName>
</protein>
<evidence type="ECO:0000259" key="1">
    <source>
        <dbReference type="Pfam" id="PF02894"/>
    </source>
</evidence>
<reference evidence="2" key="1">
    <citation type="journal article" date="2014" name="Front. Microbiol.">
        <title>High frequency of phylogenetically diverse reductive dehalogenase-homologous genes in deep subseafloor sedimentary metagenomes.</title>
        <authorList>
            <person name="Kawai M."/>
            <person name="Futagami T."/>
            <person name="Toyoda A."/>
            <person name="Takaki Y."/>
            <person name="Nishi S."/>
            <person name="Hori S."/>
            <person name="Arai W."/>
            <person name="Tsubouchi T."/>
            <person name="Morono Y."/>
            <person name="Uchiyama I."/>
            <person name="Ito T."/>
            <person name="Fujiyama A."/>
            <person name="Inagaki F."/>
            <person name="Takami H."/>
        </authorList>
    </citation>
    <scope>NUCLEOTIDE SEQUENCE</scope>
    <source>
        <strain evidence="2">Expedition CK06-06</strain>
    </source>
</reference>
<dbReference type="SUPFAM" id="SSF55347">
    <property type="entry name" value="Glyceraldehyde-3-phosphate dehydrogenase-like, C-terminal domain"/>
    <property type="match status" value="1"/>
</dbReference>
<feature type="domain" description="Gfo/Idh/MocA-like oxidoreductase C-terminal" evidence="1">
    <location>
        <begin position="1"/>
        <end position="140"/>
    </location>
</feature>
<proteinExistence type="predicted"/>
<organism evidence="2">
    <name type="scientific">marine sediment metagenome</name>
    <dbReference type="NCBI Taxonomy" id="412755"/>
    <lineage>
        <taxon>unclassified sequences</taxon>
        <taxon>metagenomes</taxon>
        <taxon>ecological metagenomes</taxon>
    </lineage>
</organism>
<dbReference type="InterPro" id="IPR004104">
    <property type="entry name" value="Gfo/Idh/MocA-like_OxRdtase_C"/>
</dbReference>
<dbReference type="AlphaFoldDB" id="X1M8W3"/>
<feature type="non-terminal residue" evidence="2">
    <location>
        <position position="1"/>
    </location>
</feature>
<dbReference type="Pfam" id="PF02894">
    <property type="entry name" value="GFO_IDH_MocA_C"/>
    <property type="match status" value="1"/>
</dbReference>
<dbReference type="EMBL" id="BARV01012270">
    <property type="protein sequence ID" value="GAI02799.1"/>
    <property type="molecule type" value="Genomic_DNA"/>
</dbReference>
<sequence length="141" mass="15540">WLVGDVCSVSAHMEYFGGRSVPDACVAAIRFENGAIGTLEASTVTYPRNVESSVTVICERGTLKVGGHALNRFDIYHTDPQLFEVRELTEDVYGSGHTAQYAELVSAIKEERLPTTDGWAALAVVKFAEDIWRSDTNRAWT</sequence>
<name>X1M8W3_9ZZZZ</name>
<comment type="caution">
    <text evidence="2">The sequence shown here is derived from an EMBL/GenBank/DDBJ whole genome shotgun (WGS) entry which is preliminary data.</text>
</comment>
<accession>X1M8W3</accession>
<gene>
    <name evidence="2" type="ORF">S06H3_22813</name>
</gene>